<keyword evidence="4" id="KW-1185">Reference proteome</keyword>
<dbReference type="AlphaFoldDB" id="A0A2T0XBM5"/>
<feature type="transmembrane region" description="Helical" evidence="1">
    <location>
        <begin position="66"/>
        <end position="85"/>
    </location>
</feature>
<dbReference type="GO" id="GO:0016020">
    <property type="term" value="C:membrane"/>
    <property type="evidence" value="ECO:0007669"/>
    <property type="project" value="InterPro"/>
</dbReference>
<reference evidence="3 4" key="1">
    <citation type="submission" date="2018-03" db="EMBL/GenBank/DDBJ databases">
        <title>Genomic Encyclopedia of Type Strains, Phase III (KMG-III): the genomes of soil and plant-associated and newly described type strains.</title>
        <authorList>
            <person name="Whitman W."/>
        </authorList>
    </citation>
    <scope>NUCLEOTIDE SEQUENCE [LARGE SCALE GENOMIC DNA]</scope>
    <source>
        <strain evidence="3 4">MWH-P2sevCIIIb</strain>
    </source>
</reference>
<feature type="transmembrane region" description="Helical" evidence="1">
    <location>
        <begin position="34"/>
        <end position="54"/>
    </location>
</feature>
<feature type="transmembrane region" description="Helical" evidence="1">
    <location>
        <begin position="264"/>
        <end position="284"/>
    </location>
</feature>
<dbReference type="PANTHER" id="PTHR22911:SF137">
    <property type="entry name" value="SOLUTE CARRIER FAMILY 35 MEMBER G2-RELATED"/>
    <property type="match status" value="1"/>
</dbReference>
<dbReference type="InterPro" id="IPR037185">
    <property type="entry name" value="EmrE-like"/>
</dbReference>
<name>A0A2T0XBM5_9BURK</name>
<dbReference type="RefSeq" id="WP_106228733.1">
    <property type="nucleotide sequence ID" value="NZ_PVTV01000018.1"/>
</dbReference>
<feature type="transmembrane region" description="Helical" evidence="1">
    <location>
        <begin position="181"/>
        <end position="198"/>
    </location>
</feature>
<evidence type="ECO:0000313" key="4">
    <source>
        <dbReference type="Proteomes" id="UP000238308"/>
    </source>
</evidence>
<feature type="domain" description="EamA" evidence="2">
    <location>
        <begin position="6"/>
        <end position="138"/>
    </location>
</feature>
<gene>
    <name evidence="3" type="ORF">BCM14_2916</name>
</gene>
<comment type="caution">
    <text evidence="3">The sequence shown here is derived from an EMBL/GenBank/DDBJ whole genome shotgun (WGS) entry which is preliminary data.</text>
</comment>
<evidence type="ECO:0000313" key="3">
    <source>
        <dbReference type="EMBL" id="PRY96294.1"/>
    </source>
</evidence>
<evidence type="ECO:0000256" key="1">
    <source>
        <dbReference type="SAM" id="Phobius"/>
    </source>
</evidence>
<organism evidence="3 4">
    <name type="scientific">Jezberella montanilacus</name>
    <dbReference type="NCBI Taxonomy" id="323426"/>
    <lineage>
        <taxon>Bacteria</taxon>
        <taxon>Pseudomonadati</taxon>
        <taxon>Pseudomonadota</taxon>
        <taxon>Betaproteobacteria</taxon>
        <taxon>Burkholderiales</taxon>
        <taxon>Alcaligenaceae</taxon>
        <taxon>Jezberella</taxon>
    </lineage>
</organism>
<evidence type="ECO:0000259" key="2">
    <source>
        <dbReference type="Pfam" id="PF00892"/>
    </source>
</evidence>
<dbReference type="SUPFAM" id="SSF103481">
    <property type="entry name" value="Multidrug resistance efflux transporter EmrE"/>
    <property type="match status" value="2"/>
</dbReference>
<keyword evidence="1" id="KW-1133">Transmembrane helix</keyword>
<feature type="transmembrane region" description="Helical" evidence="1">
    <location>
        <begin position="151"/>
        <end position="169"/>
    </location>
</feature>
<feature type="transmembrane region" description="Helical" evidence="1">
    <location>
        <begin position="210"/>
        <end position="231"/>
    </location>
</feature>
<dbReference type="EMBL" id="PVTV01000018">
    <property type="protein sequence ID" value="PRY96294.1"/>
    <property type="molecule type" value="Genomic_DNA"/>
</dbReference>
<dbReference type="PANTHER" id="PTHR22911">
    <property type="entry name" value="ACYL-MALONYL CONDENSING ENZYME-RELATED"/>
    <property type="match status" value="1"/>
</dbReference>
<sequence>MTRLQALLAIHLVAFCFGMTGVLGELIQADAITITWARALFAVIFLSIASPVMLRQNTLSLKNLGKKWQAILLSGFFLTAHWGTFFQSVKVGGIAVATLGFASFPAFITLIERFILKEQVKRDEWLRLLVVTVGLILVTPSFTLADRATEGLLWGLLSGATFGILAVINRHALSGVNAFQVAAWQNMTVFLLLSLWAIQSVDTISLASWGWLLVLGLVCTGLAHLLFILSLRVLHARTAGLIVSLEPVYAIAFAWVLFHQIPSLRTLIGGLLMIGAILSASMSVQKQSS</sequence>
<keyword evidence="1" id="KW-0472">Membrane</keyword>
<dbReference type="InterPro" id="IPR000620">
    <property type="entry name" value="EamA_dom"/>
</dbReference>
<dbReference type="Pfam" id="PF00892">
    <property type="entry name" value="EamA"/>
    <property type="match status" value="2"/>
</dbReference>
<accession>A0A2T0XBM5</accession>
<feature type="transmembrane region" description="Helical" evidence="1">
    <location>
        <begin position="238"/>
        <end position="258"/>
    </location>
</feature>
<dbReference type="OrthoDB" id="9150437at2"/>
<proteinExistence type="predicted"/>
<keyword evidence="1" id="KW-0812">Transmembrane</keyword>
<feature type="transmembrane region" description="Helical" evidence="1">
    <location>
        <begin position="128"/>
        <end position="145"/>
    </location>
</feature>
<protein>
    <submittedName>
        <fullName evidence="3">EamA domain-containing membrane protein RarD</fullName>
    </submittedName>
</protein>
<dbReference type="Proteomes" id="UP000238308">
    <property type="component" value="Unassembled WGS sequence"/>
</dbReference>
<feature type="transmembrane region" description="Helical" evidence="1">
    <location>
        <begin position="91"/>
        <end position="116"/>
    </location>
</feature>
<feature type="domain" description="EamA" evidence="2">
    <location>
        <begin position="151"/>
        <end position="279"/>
    </location>
</feature>